<evidence type="ECO:0000313" key="3">
    <source>
        <dbReference type="Proteomes" id="UP000295479"/>
    </source>
</evidence>
<reference evidence="2 3" key="1">
    <citation type="submission" date="2019-03" db="EMBL/GenBank/DDBJ databases">
        <title>Flavobacterium AR-3-4 sp. nov. isolated from arctic soil.</title>
        <authorList>
            <person name="Chaudhary D.K."/>
        </authorList>
    </citation>
    <scope>NUCLEOTIDE SEQUENCE [LARGE SCALE GENOMIC DNA]</scope>
    <source>
        <strain evidence="2 3">AR-3-4</strain>
    </source>
</reference>
<evidence type="ECO:0000256" key="1">
    <source>
        <dbReference type="SAM" id="SignalP"/>
    </source>
</evidence>
<protein>
    <submittedName>
        <fullName evidence="2">Uncharacterized protein</fullName>
    </submittedName>
</protein>
<dbReference type="RefSeq" id="WP_132002460.1">
    <property type="nucleotide sequence ID" value="NZ_SMFK01000002.1"/>
</dbReference>
<dbReference type="EMBL" id="SMFK01000002">
    <property type="protein sequence ID" value="TDD98573.1"/>
    <property type="molecule type" value="Genomic_DNA"/>
</dbReference>
<keyword evidence="3" id="KW-1185">Reference proteome</keyword>
<organism evidence="2 3">
    <name type="scientific">Flavobacterium cellulosilyticum</name>
    <dbReference type="NCBI Taxonomy" id="2541731"/>
    <lineage>
        <taxon>Bacteria</taxon>
        <taxon>Pseudomonadati</taxon>
        <taxon>Bacteroidota</taxon>
        <taxon>Flavobacteriia</taxon>
        <taxon>Flavobacteriales</taxon>
        <taxon>Flavobacteriaceae</taxon>
        <taxon>Flavobacterium</taxon>
    </lineage>
</organism>
<keyword evidence="1" id="KW-0732">Signal</keyword>
<feature type="signal peptide" evidence="1">
    <location>
        <begin position="1"/>
        <end position="22"/>
    </location>
</feature>
<evidence type="ECO:0000313" key="2">
    <source>
        <dbReference type="EMBL" id="TDD98573.1"/>
    </source>
</evidence>
<dbReference type="Proteomes" id="UP000295479">
    <property type="component" value="Unassembled WGS sequence"/>
</dbReference>
<dbReference type="AlphaFoldDB" id="A0A4R5CJP8"/>
<accession>A0A4R5CJP8</accession>
<feature type="chain" id="PRO_5020707690" evidence="1">
    <location>
        <begin position="23"/>
        <end position="133"/>
    </location>
</feature>
<gene>
    <name evidence="2" type="ORF">E0F76_05445</name>
</gene>
<comment type="caution">
    <text evidence="2">The sequence shown here is derived from an EMBL/GenBank/DDBJ whole genome shotgun (WGS) entry which is preliminary data.</text>
</comment>
<name>A0A4R5CJP8_9FLAO</name>
<sequence length="133" mass="14914">MKTIITIITIMLLFLSNDKVQAQDLTDTKSLLKSKTWVMNEALKITMRVTDTEMIYYAEDEFLGSEKYHLSDKNCIDASYDPAKVGLVSAGNYIFDEKGGCSYIKFANPSEFKMGSSTPENTGTVWITVFAKP</sequence>
<proteinExistence type="predicted"/>